<evidence type="ECO:0000313" key="9">
    <source>
        <dbReference type="Proteomes" id="UP001055125"/>
    </source>
</evidence>
<keyword evidence="9" id="KW-1185">Reference proteome</keyword>
<dbReference type="EC" id="6.3.4.19" evidence="6"/>
<gene>
    <name evidence="6 8" type="primary">tilS</name>
    <name evidence="8" type="ORF">OCOJLMKI_2138</name>
</gene>
<proteinExistence type="inferred from homology"/>
<comment type="function">
    <text evidence="6">Ligates lysine onto the cytidine present at position 34 of the AUA codon-specific tRNA(Ile) that contains the anticodon CAU, in an ATP-dependent manner. Cytidine is converted to lysidine, thus changing the amino acid specificity of the tRNA from methionine to isoleucine.</text>
</comment>
<evidence type="ECO:0000256" key="1">
    <source>
        <dbReference type="ARBA" id="ARBA00022598"/>
    </source>
</evidence>
<dbReference type="CDD" id="cd01992">
    <property type="entry name" value="TilS_N"/>
    <property type="match status" value="1"/>
</dbReference>
<dbReference type="Pfam" id="PF01171">
    <property type="entry name" value="ATP_bind_3"/>
    <property type="match status" value="1"/>
</dbReference>
<evidence type="ECO:0000256" key="6">
    <source>
        <dbReference type="HAMAP-Rule" id="MF_01161"/>
    </source>
</evidence>
<dbReference type="InterPro" id="IPR012795">
    <property type="entry name" value="tRNA_Ile_lys_synt_N"/>
</dbReference>
<reference evidence="8" key="2">
    <citation type="submission" date="2021-08" db="EMBL/GenBank/DDBJ databases">
        <authorList>
            <person name="Tani A."/>
            <person name="Ola A."/>
            <person name="Ogura Y."/>
            <person name="Katsura K."/>
            <person name="Hayashi T."/>
        </authorList>
    </citation>
    <scope>NUCLEOTIDE SEQUENCE</scope>
    <source>
        <strain evidence="8">DSM 19015</strain>
    </source>
</reference>
<feature type="binding site" evidence="6">
    <location>
        <begin position="29"/>
        <end position="34"/>
    </location>
    <ligand>
        <name>ATP</name>
        <dbReference type="ChEBI" id="CHEBI:30616"/>
    </ligand>
</feature>
<name>A0ABQ4RWC5_9HYPH</name>
<evidence type="ECO:0000256" key="5">
    <source>
        <dbReference type="ARBA" id="ARBA00048539"/>
    </source>
</evidence>
<comment type="domain">
    <text evidence="6">The N-terminal region contains the highly conserved SGGXDS motif, predicted to be a P-loop motif involved in ATP binding.</text>
</comment>
<dbReference type="SUPFAM" id="SSF52402">
    <property type="entry name" value="Adenine nucleotide alpha hydrolases-like"/>
    <property type="match status" value="1"/>
</dbReference>
<dbReference type="EMBL" id="BPQP01000030">
    <property type="protein sequence ID" value="GJD94931.1"/>
    <property type="molecule type" value="Genomic_DNA"/>
</dbReference>
<dbReference type="PANTHER" id="PTHR43033:SF1">
    <property type="entry name" value="TRNA(ILE)-LYSIDINE SYNTHASE-RELATED"/>
    <property type="match status" value="1"/>
</dbReference>
<dbReference type="InterPro" id="IPR014729">
    <property type="entry name" value="Rossmann-like_a/b/a_fold"/>
</dbReference>
<organism evidence="8 9">
    <name type="scientific">Methylobacterium iners</name>
    <dbReference type="NCBI Taxonomy" id="418707"/>
    <lineage>
        <taxon>Bacteria</taxon>
        <taxon>Pseudomonadati</taxon>
        <taxon>Pseudomonadota</taxon>
        <taxon>Alphaproteobacteria</taxon>
        <taxon>Hyphomicrobiales</taxon>
        <taxon>Methylobacteriaceae</taxon>
        <taxon>Methylobacterium</taxon>
    </lineage>
</organism>
<evidence type="ECO:0000256" key="3">
    <source>
        <dbReference type="ARBA" id="ARBA00022741"/>
    </source>
</evidence>
<sequence>MSADDPLARALRRYLDPALARGDVLLAVSGGPDSTALMHVAAAFSPRVGLSVATVDHGLRPESREEAEGVAAAASRLGLPHHLLEWRGPKPASRVQAEARDARYCLLAQCAQEIGAVVVLTGHTQDDQAETVLMRLIAGSGPGGLAGMRGERPLRPGIDLARPFLATPKAALVAYCEAHGLLALQDPSNADDRFARVRLRGLMPLLAHEGLSVERLCRVALRAARDDAALTEVARSALAAARRSSEAGLILDGSSLRGLPEAILLRVVDAAIMEAGGTGPLRLERLERLVLDDLLPALRARTPLRRTLRGILIEVTPVGRLSFRLAPPRRAG</sequence>
<comment type="subcellular location">
    <subcellularLocation>
        <location evidence="6">Cytoplasm</location>
    </subcellularLocation>
</comment>
<dbReference type="Proteomes" id="UP001055125">
    <property type="component" value="Unassembled WGS sequence"/>
</dbReference>
<feature type="domain" description="tRNA(Ile)-lysidine/2-thiocytidine synthase N-terminal" evidence="7">
    <location>
        <begin position="24"/>
        <end position="200"/>
    </location>
</feature>
<protein>
    <recommendedName>
        <fullName evidence="6">tRNA(Ile)-lysidine synthase</fullName>
        <ecNumber evidence="6">6.3.4.19</ecNumber>
    </recommendedName>
    <alternativeName>
        <fullName evidence="6">tRNA(Ile)-2-lysyl-cytidine synthase</fullName>
    </alternativeName>
    <alternativeName>
        <fullName evidence="6">tRNA(Ile)-lysidine synthetase</fullName>
    </alternativeName>
</protein>
<dbReference type="InterPro" id="IPR012094">
    <property type="entry name" value="tRNA_Ile_lys_synt"/>
</dbReference>
<evidence type="ECO:0000313" key="8">
    <source>
        <dbReference type="EMBL" id="GJD94931.1"/>
    </source>
</evidence>
<evidence type="ECO:0000259" key="7">
    <source>
        <dbReference type="Pfam" id="PF01171"/>
    </source>
</evidence>
<comment type="caution">
    <text evidence="8">The sequence shown here is derived from an EMBL/GenBank/DDBJ whole genome shotgun (WGS) entry which is preliminary data.</text>
</comment>
<keyword evidence="2 6" id="KW-0819">tRNA processing</keyword>
<accession>A0ABQ4RWC5</accession>
<keyword evidence="6" id="KW-0963">Cytoplasm</keyword>
<dbReference type="HAMAP" id="MF_01161">
    <property type="entry name" value="tRNA_Ile_lys_synt"/>
    <property type="match status" value="1"/>
</dbReference>
<comment type="catalytic activity">
    <reaction evidence="5 6">
        <text>cytidine(34) in tRNA(Ile2) + L-lysine + ATP = lysidine(34) in tRNA(Ile2) + AMP + diphosphate + H(+)</text>
        <dbReference type="Rhea" id="RHEA:43744"/>
        <dbReference type="Rhea" id="RHEA-COMP:10625"/>
        <dbReference type="Rhea" id="RHEA-COMP:10670"/>
        <dbReference type="ChEBI" id="CHEBI:15378"/>
        <dbReference type="ChEBI" id="CHEBI:30616"/>
        <dbReference type="ChEBI" id="CHEBI:32551"/>
        <dbReference type="ChEBI" id="CHEBI:33019"/>
        <dbReference type="ChEBI" id="CHEBI:82748"/>
        <dbReference type="ChEBI" id="CHEBI:83665"/>
        <dbReference type="ChEBI" id="CHEBI:456215"/>
        <dbReference type="EC" id="6.3.4.19"/>
    </reaction>
</comment>
<dbReference type="NCBIfam" id="TIGR02432">
    <property type="entry name" value="lysidine_TilS_N"/>
    <property type="match status" value="1"/>
</dbReference>
<keyword evidence="1 6" id="KW-0436">Ligase</keyword>
<dbReference type="Gene3D" id="3.40.50.620">
    <property type="entry name" value="HUPs"/>
    <property type="match status" value="1"/>
</dbReference>
<dbReference type="InterPro" id="IPR011063">
    <property type="entry name" value="TilS/TtcA_N"/>
</dbReference>
<evidence type="ECO:0000256" key="2">
    <source>
        <dbReference type="ARBA" id="ARBA00022694"/>
    </source>
</evidence>
<keyword evidence="4 6" id="KW-0067">ATP-binding</keyword>
<reference evidence="8" key="1">
    <citation type="journal article" date="2021" name="Front. Microbiol.">
        <title>Comprehensive Comparative Genomics and Phenotyping of Methylobacterium Species.</title>
        <authorList>
            <person name="Alessa O."/>
            <person name="Ogura Y."/>
            <person name="Fujitani Y."/>
            <person name="Takami H."/>
            <person name="Hayashi T."/>
            <person name="Sahin N."/>
            <person name="Tani A."/>
        </authorList>
    </citation>
    <scope>NUCLEOTIDE SEQUENCE</scope>
    <source>
        <strain evidence="8">DSM 19015</strain>
    </source>
</reference>
<keyword evidence="3 6" id="KW-0547">Nucleotide-binding</keyword>
<comment type="similarity">
    <text evidence="6">Belongs to the tRNA(Ile)-lysidine synthase family.</text>
</comment>
<evidence type="ECO:0000256" key="4">
    <source>
        <dbReference type="ARBA" id="ARBA00022840"/>
    </source>
</evidence>
<dbReference type="PANTHER" id="PTHR43033">
    <property type="entry name" value="TRNA(ILE)-LYSIDINE SYNTHASE-RELATED"/>
    <property type="match status" value="1"/>
</dbReference>